<dbReference type="Gene3D" id="1.20.140.70">
    <property type="entry name" value="Oligopeptidase f, N-terminal domain"/>
    <property type="match status" value="1"/>
</dbReference>
<name>A0A1I7FE92_9BACL</name>
<protein>
    <submittedName>
        <fullName evidence="9">Oligoendopeptidase, pepF/M3 family</fullName>
    </submittedName>
</protein>
<dbReference type="InterPro" id="IPR001333">
    <property type="entry name" value="Peptidase_M32_Taq"/>
</dbReference>
<dbReference type="InterPro" id="IPR011977">
    <property type="entry name" value="Pept_M3B_clade3"/>
</dbReference>
<evidence type="ECO:0000259" key="7">
    <source>
        <dbReference type="Pfam" id="PF01432"/>
    </source>
</evidence>
<evidence type="ECO:0000256" key="3">
    <source>
        <dbReference type="ARBA" id="ARBA00022801"/>
    </source>
</evidence>
<dbReference type="eggNOG" id="COG1164">
    <property type="taxonomic scope" value="Bacteria"/>
</dbReference>
<sequence>MSTLQQTWDLDSIFPGGSQSAEFNRFLDDLARAIDAFTDQTTRLPVSGGVDDWAQAILTLQDLRARQRQAAAFTECLTSADARDERAKGLQSRVTGLSGRITAALAAFDAKLSQLDEPTWAALLDDSRVAPLRFAVEERRRRALDKLPPEQEQLIAGLMVDGYHGWSQLYDTIVGGLTITVEENGTPQTLSMGQAANRLLTPDRAVRDRLFQQWEAAWQSREDLCAQAINHIAGFRLEVYRRRGWDDVLREPLEINRMDRETLETMWAVIAANKAPLVKYLERKAKLFGVPRLSWHDVSAPVGKSTSTVTFEQARQFIVDHFGQFNPEMARFADHCFRDRWIEAEDRPGKQSGAFCTSFPVSRQTRVFMTFSGTTANVSTLAHELGHAYHQHVMREMPVLMQQYAMNVAETASTFAEAIVSDAAVRAAGDKDERIALLDEKIERAVAMLMNIHARFLFETRFYEERKRGWVPAERLNELMVEAQREAYCDALAEWHPRFWASKLHFYLTTTPFYNFPYTFGYLFSAGIYARAQAEGPSFADKYVALLRDTAAMRVEELARRHLGVDLRQPDFWQSAVDLAVADVDEFLRLTE</sequence>
<gene>
    <name evidence="9" type="ORF">SAMN05421543_101207</name>
</gene>
<dbReference type="GO" id="GO:0004222">
    <property type="term" value="F:metalloendopeptidase activity"/>
    <property type="evidence" value="ECO:0007669"/>
    <property type="project" value="InterPro"/>
</dbReference>
<keyword evidence="2 6" id="KW-0479">Metal-binding</keyword>
<evidence type="ECO:0000256" key="4">
    <source>
        <dbReference type="ARBA" id="ARBA00022833"/>
    </source>
</evidence>
<feature type="domain" description="Peptidase M3A/M3B catalytic" evidence="7">
    <location>
        <begin position="202"/>
        <end position="576"/>
    </location>
</feature>
<comment type="similarity">
    <text evidence="6">Belongs to the peptidase M3 family.</text>
</comment>
<dbReference type="PANTHER" id="PTHR34217">
    <property type="entry name" value="METAL-DEPENDENT CARBOXYPEPTIDASE"/>
    <property type="match status" value="1"/>
</dbReference>
<dbReference type="Pfam" id="PF01432">
    <property type="entry name" value="Peptidase_M3"/>
    <property type="match status" value="1"/>
</dbReference>
<dbReference type="Gene3D" id="1.10.1370.20">
    <property type="entry name" value="Oligoendopeptidase f, C-terminal domain"/>
    <property type="match status" value="1"/>
</dbReference>
<dbReference type="InterPro" id="IPR013647">
    <property type="entry name" value="OligopepF_N_dom"/>
</dbReference>
<evidence type="ECO:0000256" key="6">
    <source>
        <dbReference type="RuleBase" id="RU003435"/>
    </source>
</evidence>
<dbReference type="STRING" id="392015.SAMN05421543_101207"/>
<dbReference type="GO" id="GO:0004181">
    <property type="term" value="F:metallocarboxypeptidase activity"/>
    <property type="evidence" value="ECO:0007669"/>
    <property type="project" value="InterPro"/>
</dbReference>
<evidence type="ECO:0000313" key="10">
    <source>
        <dbReference type="Proteomes" id="UP000183508"/>
    </source>
</evidence>
<evidence type="ECO:0000256" key="2">
    <source>
        <dbReference type="ARBA" id="ARBA00022723"/>
    </source>
</evidence>
<dbReference type="RefSeq" id="WP_342741584.1">
    <property type="nucleotide sequence ID" value="NZ_FPBV01000001.1"/>
</dbReference>
<dbReference type="SUPFAM" id="SSF55486">
    <property type="entry name" value="Metalloproteases ('zincins'), catalytic domain"/>
    <property type="match status" value="1"/>
</dbReference>
<dbReference type="EMBL" id="FPBV01000001">
    <property type="protein sequence ID" value="SFU34507.1"/>
    <property type="molecule type" value="Genomic_DNA"/>
</dbReference>
<proteinExistence type="inferred from homology"/>
<dbReference type="GO" id="GO:0006508">
    <property type="term" value="P:proteolysis"/>
    <property type="evidence" value="ECO:0007669"/>
    <property type="project" value="UniProtKB-KW"/>
</dbReference>
<comment type="cofactor">
    <cofactor evidence="6">
        <name>Zn(2+)</name>
        <dbReference type="ChEBI" id="CHEBI:29105"/>
    </cofactor>
    <text evidence="6">Binds 1 zinc ion.</text>
</comment>
<evidence type="ECO:0000313" key="9">
    <source>
        <dbReference type="EMBL" id="SFU34507.1"/>
    </source>
</evidence>
<reference evidence="10" key="1">
    <citation type="submission" date="2016-10" db="EMBL/GenBank/DDBJ databases">
        <authorList>
            <person name="Varghese N."/>
        </authorList>
    </citation>
    <scope>NUCLEOTIDE SEQUENCE [LARGE SCALE GENOMIC DNA]</scope>
    <source>
        <strain evidence="10">DSM 17980</strain>
    </source>
</reference>
<organism evidence="9 10">
    <name type="scientific">Alicyclobacillus macrosporangiidus</name>
    <dbReference type="NCBI Taxonomy" id="392015"/>
    <lineage>
        <taxon>Bacteria</taxon>
        <taxon>Bacillati</taxon>
        <taxon>Bacillota</taxon>
        <taxon>Bacilli</taxon>
        <taxon>Bacillales</taxon>
        <taxon>Alicyclobacillaceae</taxon>
        <taxon>Alicyclobacillus</taxon>
    </lineage>
</organism>
<keyword evidence="1 6" id="KW-0645">Protease</keyword>
<dbReference type="InterPro" id="IPR034006">
    <property type="entry name" value="M3B_PepF_2"/>
</dbReference>
<keyword evidence="5 6" id="KW-0482">Metalloprotease</keyword>
<dbReference type="InterPro" id="IPR001567">
    <property type="entry name" value="Pept_M3A_M3B_dom"/>
</dbReference>
<dbReference type="Proteomes" id="UP000183508">
    <property type="component" value="Unassembled WGS sequence"/>
</dbReference>
<dbReference type="PANTHER" id="PTHR34217:SF1">
    <property type="entry name" value="CARBOXYPEPTIDASE 1"/>
    <property type="match status" value="1"/>
</dbReference>
<keyword evidence="10" id="KW-1185">Reference proteome</keyword>
<dbReference type="Pfam" id="PF08439">
    <property type="entry name" value="Peptidase_M3_N"/>
    <property type="match status" value="1"/>
</dbReference>
<dbReference type="CDD" id="cd09607">
    <property type="entry name" value="M3B_PepF"/>
    <property type="match status" value="1"/>
</dbReference>
<accession>A0A1I7FE92</accession>
<evidence type="ECO:0000259" key="8">
    <source>
        <dbReference type="Pfam" id="PF08439"/>
    </source>
</evidence>
<keyword evidence="4 6" id="KW-0862">Zinc</keyword>
<dbReference type="InterPro" id="IPR042088">
    <property type="entry name" value="OligoPept_F_C"/>
</dbReference>
<keyword evidence="3 6" id="KW-0378">Hydrolase</keyword>
<dbReference type="AlphaFoldDB" id="A0A1I7FE92"/>
<dbReference type="NCBIfam" id="TIGR02290">
    <property type="entry name" value="M3_fam_3"/>
    <property type="match status" value="1"/>
</dbReference>
<dbReference type="GO" id="GO:0046872">
    <property type="term" value="F:metal ion binding"/>
    <property type="evidence" value="ECO:0007669"/>
    <property type="project" value="UniProtKB-UniRule"/>
</dbReference>
<feature type="domain" description="Oligopeptidase F N-terminal" evidence="8">
    <location>
        <begin position="112"/>
        <end position="177"/>
    </location>
</feature>
<evidence type="ECO:0000256" key="5">
    <source>
        <dbReference type="ARBA" id="ARBA00023049"/>
    </source>
</evidence>
<evidence type="ECO:0000256" key="1">
    <source>
        <dbReference type="ARBA" id="ARBA00022670"/>
    </source>
</evidence>